<reference evidence="2 3" key="1">
    <citation type="submission" date="2017-04" db="EMBL/GenBank/DDBJ databases">
        <authorList>
            <person name="Afonso C.L."/>
            <person name="Miller P.J."/>
            <person name="Scott M.A."/>
            <person name="Spackman E."/>
            <person name="Goraichik I."/>
            <person name="Dimitrov K.M."/>
            <person name="Suarez D.L."/>
            <person name="Swayne D.E."/>
        </authorList>
    </citation>
    <scope>NUCLEOTIDE SEQUENCE [LARGE SCALE GENOMIC DNA]</scope>
    <source>
        <strain evidence="2 3">DSM 12555</strain>
    </source>
</reference>
<dbReference type="InterPro" id="IPR013216">
    <property type="entry name" value="Methyltransf_11"/>
</dbReference>
<evidence type="ECO:0000259" key="1">
    <source>
        <dbReference type="Pfam" id="PF08241"/>
    </source>
</evidence>
<dbReference type="Pfam" id="PF08241">
    <property type="entry name" value="Methyltransf_11"/>
    <property type="match status" value="1"/>
</dbReference>
<dbReference type="EMBL" id="FWXH01000002">
    <property type="protein sequence ID" value="SMC16778.1"/>
    <property type="molecule type" value="Genomic_DNA"/>
</dbReference>
<dbReference type="AlphaFoldDB" id="A0A1W1WZA4"/>
<dbReference type="Gene3D" id="3.40.50.150">
    <property type="entry name" value="Vaccinia Virus protein VP39"/>
    <property type="match status" value="1"/>
</dbReference>
<protein>
    <submittedName>
        <fullName evidence="2">Methyltransferase domain-containing protein</fullName>
    </submittedName>
</protein>
<dbReference type="STRING" id="1121291.SAMN02745134_00152"/>
<keyword evidence="2" id="KW-0489">Methyltransferase</keyword>
<dbReference type="CDD" id="cd02440">
    <property type="entry name" value="AdoMet_MTases"/>
    <property type="match status" value="1"/>
</dbReference>
<dbReference type="RefSeq" id="WP_084113374.1">
    <property type="nucleotide sequence ID" value="NZ_FWXH01000002.1"/>
</dbReference>
<accession>A0A1W1WZA4</accession>
<name>A0A1W1WZA4_9CLOT</name>
<keyword evidence="3" id="KW-1185">Reference proteome</keyword>
<dbReference type="PANTHER" id="PTHR43591">
    <property type="entry name" value="METHYLTRANSFERASE"/>
    <property type="match status" value="1"/>
</dbReference>
<proteinExistence type="predicted"/>
<dbReference type="SUPFAM" id="SSF53335">
    <property type="entry name" value="S-adenosyl-L-methionine-dependent methyltransferases"/>
    <property type="match status" value="1"/>
</dbReference>
<feature type="domain" description="Methyltransferase type 11" evidence="1">
    <location>
        <begin position="48"/>
        <end position="145"/>
    </location>
</feature>
<evidence type="ECO:0000313" key="3">
    <source>
        <dbReference type="Proteomes" id="UP000192468"/>
    </source>
</evidence>
<dbReference type="GO" id="GO:0008757">
    <property type="term" value="F:S-adenosylmethionine-dependent methyltransferase activity"/>
    <property type="evidence" value="ECO:0007669"/>
    <property type="project" value="InterPro"/>
</dbReference>
<sequence length="197" mass="22330">MEKHQCNSKETQQLERKIKFLNGVERRKEFPPEEVLQMLAIKKTDNILDLGAGTGYLTIPVAQMVHGLVYALDMDEKMLEIIDCKAQDESITNIQLVKGSIDNIPLPDDSIDIVLASLVLHEIKPLSTTLQQIKRVLKDGGQFMCLEYEKNESAIEGPPMQIRVPSLVMEQELKNAGLNITQKIFLRKKIYIITAKK</sequence>
<evidence type="ECO:0000313" key="2">
    <source>
        <dbReference type="EMBL" id="SMC16778.1"/>
    </source>
</evidence>
<organism evidence="2 3">
    <name type="scientific">Clostridium acidisoli DSM 12555</name>
    <dbReference type="NCBI Taxonomy" id="1121291"/>
    <lineage>
        <taxon>Bacteria</taxon>
        <taxon>Bacillati</taxon>
        <taxon>Bacillota</taxon>
        <taxon>Clostridia</taxon>
        <taxon>Eubacteriales</taxon>
        <taxon>Clostridiaceae</taxon>
        <taxon>Clostridium</taxon>
    </lineage>
</organism>
<dbReference type="PANTHER" id="PTHR43591:SF24">
    <property type="entry name" value="2-METHOXY-6-POLYPRENYL-1,4-BENZOQUINOL METHYLASE, MITOCHONDRIAL"/>
    <property type="match status" value="1"/>
</dbReference>
<dbReference type="Proteomes" id="UP000192468">
    <property type="component" value="Unassembled WGS sequence"/>
</dbReference>
<keyword evidence="2" id="KW-0808">Transferase</keyword>
<dbReference type="InterPro" id="IPR029063">
    <property type="entry name" value="SAM-dependent_MTases_sf"/>
</dbReference>
<dbReference type="OrthoDB" id="9784101at2"/>
<dbReference type="GO" id="GO:0032259">
    <property type="term" value="P:methylation"/>
    <property type="evidence" value="ECO:0007669"/>
    <property type="project" value="UniProtKB-KW"/>
</dbReference>
<gene>
    <name evidence="2" type="ORF">SAMN02745134_00152</name>
</gene>